<evidence type="ECO:0000256" key="15">
    <source>
        <dbReference type="ARBA" id="ARBA00034104"/>
    </source>
</evidence>
<dbReference type="Gene3D" id="1.10.287.70">
    <property type="match status" value="1"/>
</dbReference>
<dbReference type="InterPro" id="IPR001828">
    <property type="entry name" value="ANF_lig-bd_rcpt"/>
</dbReference>
<dbReference type="Pfam" id="PF01094">
    <property type="entry name" value="ANF_receptor"/>
    <property type="match status" value="1"/>
</dbReference>
<keyword evidence="10" id="KW-0675">Receptor</keyword>
<reference evidence="19" key="1">
    <citation type="submission" date="2020-11" db="EMBL/GenBank/DDBJ databases">
        <authorList>
            <person name="Tran Van P."/>
        </authorList>
    </citation>
    <scope>NUCLEOTIDE SEQUENCE</scope>
</reference>
<accession>A0A7R9Q5U3</accession>
<sequence>MISSLLDLHSVDLEDFKFGNTKITSFRLVDVVSPELQDLMSQWTQSASKIGKKHLLPPKHILTESALIYDGVKLLATALQDLDQSQSVDGIQPISCESGNPWLYGSSLINYMRPVCIPRIRSTGITGLVGFDQSGYRSSFALDVMTITTDGLQKIGYWTQSGQSNGTSSLHINSEMMSHYSAISMKNVMLTVTTVISEPYTMFKDSAETRIGNEQFEGFAVDLIEELSKIMGFNYRFKLVSDGAYGIKDEESGEWNGMIGELIRNEADIAIVDLTITFKREEAVDFTQPFMNTGISILFKKPTTKVTTLFSFLSPFQNIVWIYVLGAYISVSTILFIVGRLTPYEWDDPHPCRQGDNVLENNFSLINSFSFTIGTMMQQGSAVAPKLAHTTLTILSLSLSL</sequence>
<evidence type="ECO:0000256" key="5">
    <source>
        <dbReference type="ARBA" id="ARBA00022729"/>
    </source>
</evidence>
<dbReference type="Gene3D" id="3.40.50.2300">
    <property type="match status" value="2"/>
</dbReference>
<dbReference type="GO" id="GO:0007166">
    <property type="term" value="P:cell surface receptor signaling pathway"/>
    <property type="evidence" value="ECO:0007669"/>
    <property type="project" value="UniProtKB-ARBA"/>
</dbReference>
<evidence type="ECO:0000256" key="1">
    <source>
        <dbReference type="ARBA" id="ARBA00008685"/>
    </source>
</evidence>
<dbReference type="InterPro" id="IPR028082">
    <property type="entry name" value="Peripla_BP_I"/>
</dbReference>
<dbReference type="SUPFAM" id="SSF53850">
    <property type="entry name" value="Periplasmic binding protein-like II"/>
    <property type="match status" value="1"/>
</dbReference>
<evidence type="ECO:0000256" key="9">
    <source>
        <dbReference type="ARBA" id="ARBA00023136"/>
    </source>
</evidence>
<dbReference type="InterPro" id="IPR015683">
    <property type="entry name" value="Ionotropic_Glu_rcpt"/>
</dbReference>
<evidence type="ECO:0000256" key="10">
    <source>
        <dbReference type="ARBA" id="ARBA00023170"/>
    </source>
</evidence>
<gene>
    <name evidence="19" type="ORF">OSB1V03_LOCUS14071</name>
</gene>
<dbReference type="OrthoDB" id="5984008at2759"/>
<evidence type="ECO:0000256" key="16">
    <source>
        <dbReference type="SAM" id="Phobius"/>
    </source>
</evidence>
<evidence type="ECO:0000256" key="2">
    <source>
        <dbReference type="ARBA" id="ARBA00022448"/>
    </source>
</evidence>
<evidence type="ECO:0000256" key="14">
    <source>
        <dbReference type="ARBA" id="ARBA00023303"/>
    </source>
</evidence>
<keyword evidence="4 16" id="KW-0812">Transmembrane</keyword>
<proteinExistence type="inferred from homology"/>
<evidence type="ECO:0000256" key="12">
    <source>
        <dbReference type="ARBA" id="ARBA00023257"/>
    </source>
</evidence>
<dbReference type="SMART" id="SM00079">
    <property type="entry name" value="PBPe"/>
    <property type="match status" value="1"/>
</dbReference>
<comment type="subcellular location">
    <subcellularLocation>
        <location evidence="15">Postsynaptic cell membrane</location>
        <topology evidence="15">Multi-pass membrane protein</topology>
    </subcellularLocation>
</comment>
<dbReference type="PANTHER" id="PTHR18966">
    <property type="entry name" value="IONOTROPIC GLUTAMATE RECEPTOR"/>
    <property type="match status" value="1"/>
</dbReference>
<dbReference type="SMART" id="SM00918">
    <property type="entry name" value="Lig_chan-Glu_bd"/>
    <property type="match status" value="1"/>
</dbReference>
<name>A0A7R9Q5U3_9ACAR</name>
<keyword evidence="8" id="KW-0406">Ion transport</keyword>
<evidence type="ECO:0000259" key="18">
    <source>
        <dbReference type="SMART" id="SM00918"/>
    </source>
</evidence>
<evidence type="ECO:0000256" key="7">
    <source>
        <dbReference type="ARBA" id="ARBA00023018"/>
    </source>
</evidence>
<feature type="non-terminal residue" evidence="19">
    <location>
        <position position="1"/>
    </location>
</feature>
<keyword evidence="12" id="KW-0628">Postsynaptic cell membrane</keyword>
<comment type="similarity">
    <text evidence="1">Belongs to the glutamate-gated ion channel (TC 1.A.10.1) family.</text>
</comment>
<evidence type="ECO:0000256" key="4">
    <source>
        <dbReference type="ARBA" id="ARBA00022692"/>
    </source>
</evidence>
<feature type="domain" description="Ionotropic glutamate receptor L-glutamate and glycine-binding" evidence="18">
    <location>
        <begin position="199"/>
        <end position="264"/>
    </location>
</feature>
<evidence type="ECO:0000256" key="6">
    <source>
        <dbReference type="ARBA" id="ARBA00022989"/>
    </source>
</evidence>
<keyword evidence="9 16" id="KW-0472">Membrane</keyword>
<evidence type="ECO:0000259" key="17">
    <source>
        <dbReference type="SMART" id="SM00079"/>
    </source>
</evidence>
<protein>
    <submittedName>
        <fullName evidence="19">Uncharacterized protein</fullName>
    </submittedName>
</protein>
<dbReference type="InterPro" id="IPR019594">
    <property type="entry name" value="Glu/Gly-bd"/>
</dbReference>
<feature type="transmembrane region" description="Helical" evidence="16">
    <location>
        <begin position="320"/>
        <end position="338"/>
    </location>
</feature>
<dbReference type="SUPFAM" id="SSF53822">
    <property type="entry name" value="Periplasmic binding protein-like I"/>
    <property type="match status" value="1"/>
</dbReference>
<organism evidence="19">
    <name type="scientific">Medioppia subpectinata</name>
    <dbReference type="NCBI Taxonomy" id="1979941"/>
    <lineage>
        <taxon>Eukaryota</taxon>
        <taxon>Metazoa</taxon>
        <taxon>Ecdysozoa</taxon>
        <taxon>Arthropoda</taxon>
        <taxon>Chelicerata</taxon>
        <taxon>Arachnida</taxon>
        <taxon>Acari</taxon>
        <taxon>Acariformes</taxon>
        <taxon>Sarcoptiformes</taxon>
        <taxon>Oribatida</taxon>
        <taxon>Brachypylina</taxon>
        <taxon>Oppioidea</taxon>
        <taxon>Oppiidae</taxon>
        <taxon>Medioppia</taxon>
    </lineage>
</organism>
<keyword evidence="6 16" id="KW-1133">Transmembrane helix</keyword>
<keyword evidence="20" id="KW-1185">Reference proteome</keyword>
<evidence type="ECO:0000256" key="13">
    <source>
        <dbReference type="ARBA" id="ARBA00023286"/>
    </source>
</evidence>
<dbReference type="EMBL" id="OC867749">
    <property type="protein sequence ID" value="CAD7633675.1"/>
    <property type="molecule type" value="Genomic_DNA"/>
</dbReference>
<dbReference type="AlphaFoldDB" id="A0A7R9Q5U3"/>
<keyword evidence="2" id="KW-0813">Transport</keyword>
<evidence type="ECO:0000256" key="8">
    <source>
        <dbReference type="ARBA" id="ARBA00023065"/>
    </source>
</evidence>
<evidence type="ECO:0000256" key="11">
    <source>
        <dbReference type="ARBA" id="ARBA00023180"/>
    </source>
</evidence>
<dbReference type="GO" id="GO:0045211">
    <property type="term" value="C:postsynaptic membrane"/>
    <property type="evidence" value="ECO:0007669"/>
    <property type="project" value="UniProtKB-SubCell"/>
</dbReference>
<dbReference type="Pfam" id="PF00060">
    <property type="entry name" value="Lig_chan"/>
    <property type="match status" value="1"/>
</dbReference>
<dbReference type="Gene3D" id="3.40.190.10">
    <property type="entry name" value="Periplasmic binding protein-like II"/>
    <property type="match status" value="1"/>
</dbReference>
<feature type="domain" description="Ionotropic glutamate receptor C-terminal" evidence="17">
    <location>
        <begin position="189"/>
        <end position="401"/>
    </location>
</feature>
<keyword evidence="13" id="KW-1071">Ligand-gated ion channel</keyword>
<evidence type="ECO:0000256" key="3">
    <source>
        <dbReference type="ARBA" id="ARBA00022475"/>
    </source>
</evidence>
<dbReference type="FunFam" id="1.10.287.70:FF:000134">
    <property type="entry name" value="Glutamate receptor, ionotropic kainate"/>
    <property type="match status" value="1"/>
</dbReference>
<dbReference type="InterPro" id="IPR001320">
    <property type="entry name" value="Iontro_rcpt_C"/>
</dbReference>
<keyword evidence="3" id="KW-1003">Cell membrane</keyword>
<evidence type="ECO:0000313" key="20">
    <source>
        <dbReference type="Proteomes" id="UP000759131"/>
    </source>
</evidence>
<dbReference type="Proteomes" id="UP000759131">
    <property type="component" value="Unassembled WGS sequence"/>
</dbReference>
<keyword evidence="7" id="KW-0770">Synapse</keyword>
<dbReference type="Pfam" id="PF10613">
    <property type="entry name" value="Lig_chan-Glu_bd"/>
    <property type="match status" value="1"/>
</dbReference>
<dbReference type="GO" id="GO:0022824">
    <property type="term" value="F:transmitter-gated monoatomic ion channel activity"/>
    <property type="evidence" value="ECO:0007669"/>
    <property type="project" value="UniProtKB-ARBA"/>
</dbReference>
<dbReference type="FunFam" id="3.40.190.10:FF:000001">
    <property type="entry name" value="Glutamate receptor ionotropic, kainate 2"/>
    <property type="match status" value="1"/>
</dbReference>
<keyword evidence="5" id="KW-0732">Signal</keyword>
<keyword evidence="11" id="KW-0325">Glycoprotein</keyword>
<dbReference type="EMBL" id="CAJPIZ010013174">
    <property type="protein sequence ID" value="CAG2114105.1"/>
    <property type="molecule type" value="Genomic_DNA"/>
</dbReference>
<keyword evidence="14" id="KW-0407">Ion channel</keyword>
<evidence type="ECO:0000313" key="19">
    <source>
        <dbReference type="EMBL" id="CAD7633675.1"/>
    </source>
</evidence>